<protein>
    <submittedName>
        <fullName evidence="2">Uncharacterized protein</fullName>
    </submittedName>
</protein>
<feature type="region of interest" description="Disordered" evidence="1">
    <location>
        <begin position="1"/>
        <end position="27"/>
    </location>
</feature>
<feature type="region of interest" description="Disordered" evidence="1">
    <location>
        <begin position="90"/>
        <end position="123"/>
    </location>
</feature>
<organism evidence="2">
    <name type="scientific">marine sediment metagenome</name>
    <dbReference type="NCBI Taxonomy" id="412755"/>
    <lineage>
        <taxon>unclassified sequences</taxon>
        <taxon>metagenomes</taxon>
        <taxon>ecological metagenomes</taxon>
    </lineage>
</organism>
<feature type="compositionally biased region" description="Pro residues" evidence="1">
    <location>
        <begin position="1"/>
        <end position="25"/>
    </location>
</feature>
<evidence type="ECO:0000256" key="1">
    <source>
        <dbReference type="SAM" id="MobiDB-lite"/>
    </source>
</evidence>
<dbReference type="EMBL" id="LAZR01000153">
    <property type="protein sequence ID" value="KKN85957.1"/>
    <property type="molecule type" value="Genomic_DNA"/>
</dbReference>
<name>A0A0F9UF10_9ZZZZ</name>
<gene>
    <name evidence="2" type="ORF">LCGC14_0273690</name>
</gene>
<comment type="caution">
    <text evidence="2">The sequence shown here is derived from an EMBL/GenBank/DDBJ whole genome shotgun (WGS) entry which is preliminary data.</text>
</comment>
<dbReference type="AlphaFoldDB" id="A0A0F9UF10"/>
<sequence length="123" mass="13319">MTDTPPTPPTPTPPTPMPMPMPDPLPKTIAVPFGLVLEVAQYLEATPTARDVPPSTPVGMALQLSQHAEAAIQRHKAVQGKKLKEEMERLADEKKNSGHVPRKPMDELMAEAKSARASPTPKE</sequence>
<evidence type="ECO:0000313" key="2">
    <source>
        <dbReference type="EMBL" id="KKN85957.1"/>
    </source>
</evidence>
<accession>A0A0F9UF10</accession>
<proteinExistence type="predicted"/>
<reference evidence="2" key="1">
    <citation type="journal article" date="2015" name="Nature">
        <title>Complex archaea that bridge the gap between prokaryotes and eukaryotes.</title>
        <authorList>
            <person name="Spang A."/>
            <person name="Saw J.H."/>
            <person name="Jorgensen S.L."/>
            <person name="Zaremba-Niedzwiedzka K."/>
            <person name="Martijn J."/>
            <person name="Lind A.E."/>
            <person name="van Eijk R."/>
            <person name="Schleper C."/>
            <person name="Guy L."/>
            <person name="Ettema T.J."/>
        </authorList>
    </citation>
    <scope>NUCLEOTIDE SEQUENCE</scope>
</reference>